<dbReference type="Pfam" id="PF00004">
    <property type="entry name" value="AAA"/>
    <property type="match status" value="2"/>
</dbReference>
<comment type="similarity">
    <text evidence="2">Belongs to the AAA ATPase family. BCS1 subfamily.</text>
</comment>
<dbReference type="STRING" id="5217.A0A4Q1BLE2"/>
<evidence type="ECO:0000259" key="14">
    <source>
        <dbReference type="SMART" id="SM01024"/>
    </source>
</evidence>
<gene>
    <name evidence="15" type="ORF">M231_04111</name>
</gene>
<evidence type="ECO:0000256" key="11">
    <source>
        <dbReference type="ARBA" id="ARBA00048778"/>
    </source>
</evidence>
<evidence type="ECO:0000259" key="13">
    <source>
        <dbReference type="SMART" id="SM00382"/>
    </source>
</evidence>
<accession>A0A4Q1BLE2</accession>
<keyword evidence="4" id="KW-0547">Nucleotide-binding</keyword>
<sequence length="626" mass="70570">MIRLKDDSIASTLTRPLVILSKELGLDVAAGTSLFKSNHVLGMLLGGTLWAAFIALFRKLAGDIGQSISHFFFPSAYITSEDPARQWVEAWIASDPIAQARIGDFIVQTTYLHNMRSSTRNIIITSHGSKIREYEHDRRKANTRGEEVIAQALPLSKHTLRLSFNGQWVWVTLSDTSWSQAKDSRIRLTTTCFQRQAVREFLAEAHSRYFKKESQEIFIFHSRDERYSHPWGTPMARPVRPWSSVILPGTMKEDLLRDIESFLSPEEVEWYAKTGIPHRRGYLFYGEPGGGKSTLVAALASKLRLDIYTLSLSGQMDDARLNRLLRECRPRSIILIEDIDRAFAPPKGHELLPLEEEIEIEHHKRKSSSSRSTVPEKPPQVTMSGLLNAIDGVSSQEGCILIASTNHPDQLDQALSRAGRFDVRVPFYPAQPDQARRLFLHFYSTYPSTSLRTSRIDLSSLSPESVKEKDISHPDNPDDMSARNNKHQCDERSTTKSEILEELAIKFADALFPSFTSEEEQDQQIETQGPRLSMASIQGYLLRCKKDPWAAVEYAAKWKEVELAAMSFKRPKSIKIKSKKTVKGVKSVTGRKEEIGTTGEDESGNEVGEVQVDDTAMVTSVVESDN</sequence>
<protein>
    <recommendedName>
        <fullName evidence="17">AAA+ ATPase domain-containing protein</fullName>
    </recommendedName>
</protein>
<feature type="region of interest" description="Disordered" evidence="12">
    <location>
        <begin position="362"/>
        <end position="381"/>
    </location>
</feature>
<evidence type="ECO:0000256" key="5">
    <source>
        <dbReference type="ARBA" id="ARBA00022792"/>
    </source>
</evidence>
<keyword evidence="10" id="KW-0472">Membrane</keyword>
<evidence type="ECO:0000256" key="9">
    <source>
        <dbReference type="ARBA" id="ARBA00023128"/>
    </source>
</evidence>
<proteinExistence type="inferred from homology"/>
<feature type="domain" description="BCS1 N-terminal" evidence="14">
    <location>
        <begin position="43"/>
        <end position="245"/>
    </location>
</feature>
<organism evidence="15 16">
    <name type="scientific">Tremella mesenterica</name>
    <name type="common">Jelly fungus</name>
    <dbReference type="NCBI Taxonomy" id="5217"/>
    <lineage>
        <taxon>Eukaryota</taxon>
        <taxon>Fungi</taxon>
        <taxon>Dikarya</taxon>
        <taxon>Basidiomycota</taxon>
        <taxon>Agaricomycotina</taxon>
        <taxon>Tremellomycetes</taxon>
        <taxon>Tremellales</taxon>
        <taxon>Tremellaceae</taxon>
        <taxon>Tremella</taxon>
    </lineage>
</organism>
<evidence type="ECO:0000313" key="16">
    <source>
        <dbReference type="Proteomes" id="UP000289152"/>
    </source>
</evidence>
<dbReference type="GO" id="GO:0005743">
    <property type="term" value="C:mitochondrial inner membrane"/>
    <property type="evidence" value="ECO:0007669"/>
    <property type="project" value="UniProtKB-SubCell"/>
</dbReference>
<evidence type="ECO:0000256" key="6">
    <source>
        <dbReference type="ARBA" id="ARBA00022801"/>
    </source>
</evidence>
<evidence type="ECO:0000256" key="3">
    <source>
        <dbReference type="ARBA" id="ARBA00022692"/>
    </source>
</evidence>
<keyword evidence="5" id="KW-0999">Mitochondrion inner membrane</keyword>
<feature type="region of interest" description="Disordered" evidence="12">
    <location>
        <begin position="587"/>
        <end position="626"/>
    </location>
</feature>
<feature type="domain" description="AAA+ ATPase" evidence="13">
    <location>
        <begin position="278"/>
        <end position="431"/>
    </location>
</feature>
<dbReference type="InterPro" id="IPR014851">
    <property type="entry name" value="BCS1_N"/>
</dbReference>
<evidence type="ECO:0000313" key="15">
    <source>
        <dbReference type="EMBL" id="RXK38605.1"/>
    </source>
</evidence>
<feature type="compositionally biased region" description="Basic and acidic residues" evidence="12">
    <location>
        <begin position="465"/>
        <end position="476"/>
    </location>
</feature>
<dbReference type="InterPro" id="IPR057495">
    <property type="entry name" value="AAA_lid_BCS1"/>
</dbReference>
<feature type="region of interest" description="Disordered" evidence="12">
    <location>
        <begin position="462"/>
        <end position="495"/>
    </location>
</feature>
<keyword evidence="16" id="KW-1185">Reference proteome</keyword>
<dbReference type="VEuPathDB" id="FungiDB:TREMEDRAFT_73837"/>
<dbReference type="GO" id="GO:0005524">
    <property type="term" value="F:ATP binding"/>
    <property type="evidence" value="ECO:0007669"/>
    <property type="project" value="UniProtKB-KW"/>
</dbReference>
<keyword evidence="8" id="KW-1133">Transmembrane helix</keyword>
<dbReference type="InterPro" id="IPR003959">
    <property type="entry name" value="ATPase_AAA_core"/>
</dbReference>
<name>A0A4Q1BLE2_TREME</name>
<evidence type="ECO:0008006" key="17">
    <source>
        <dbReference type="Google" id="ProtNLM"/>
    </source>
</evidence>
<comment type="caution">
    <text evidence="15">The sequence shown here is derived from an EMBL/GenBank/DDBJ whole genome shotgun (WGS) entry which is preliminary data.</text>
</comment>
<feature type="compositionally biased region" description="Polar residues" evidence="12">
    <location>
        <begin position="617"/>
        <end position="626"/>
    </location>
</feature>
<dbReference type="InterPro" id="IPR027417">
    <property type="entry name" value="P-loop_NTPase"/>
</dbReference>
<comment type="catalytic activity">
    <reaction evidence="11">
        <text>ATP + H2O = ADP + phosphate + H(+)</text>
        <dbReference type="Rhea" id="RHEA:13065"/>
        <dbReference type="ChEBI" id="CHEBI:15377"/>
        <dbReference type="ChEBI" id="CHEBI:15378"/>
        <dbReference type="ChEBI" id="CHEBI:30616"/>
        <dbReference type="ChEBI" id="CHEBI:43474"/>
        <dbReference type="ChEBI" id="CHEBI:456216"/>
    </reaction>
    <physiologicalReaction direction="left-to-right" evidence="11">
        <dbReference type="Rhea" id="RHEA:13066"/>
    </physiologicalReaction>
</comment>
<dbReference type="PANTHER" id="PTHR23070">
    <property type="entry name" value="BCS1 AAA-TYPE ATPASE"/>
    <property type="match status" value="1"/>
</dbReference>
<dbReference type="SMART" id="SM01024">
    <property type="entry name" value="BCS1_N"/>
    <property type="match status" value="1"/>
</dbReference>
<dbReference type="Pfam" id="PF08740">
    <property type="entry name" value="BCS1_N"/>
    <property type="match status" value="1"/>
</dbReference>
<evidence type="ECO:0000256" key="2">
    <source>
        <dbReference type="ARBA" id="ARBA00007448"/>
    </source>
</evidence>
<dbReference type="InterPro" id="IPR050747">
    <property type="entry name" value="Mitochondrial_chaperone_BCS1"/>
</dbReference>
<comment type="subcellular location">
    <subcellularLocation>
        <location evidence="1">Mitochondrion inner membrane</location>
        <topology evidence="1">Single-pass membrane protein</topology>
    </subcellularLocation>
</comment>
<dbReference type="InterPro" id="IPR003593">
    <property type="entry name" value="AAA+_ATPase"/>
</dbReference>
<evidence type="ECO:0000256" key="1">
    <source>
        <dbReference type="ARBA" id="ARBA00004434"/>
    </source>
</evidence>
<dbReference type="Gene3D" id="3.40.50.300">
    <property type="entry name" value="P-loop containing nucleotide triphosphate hydrolases"/>
    <property type="match status" value="1"/>
</dbReference>
<keyword evidence="9" id="KW-0496">Mitochondrion</keyword>
<evidence type="ECO:0000256" key="4">
    <source>
        <dbReference type="ARBA" id="ARBA00022741"/>
    </source>
</evidence>
<dbReference type="InParanoid" id="A0A4Q1BLE2"/>
<dbReference type="AlphaFoldDB" id="A0A4Q1BLE2"/>
<keyword evidence="6" id="KW-0378">Hydrolase</keyword>
<dbReference type="SMART" id="SM00382">
    <property type="entry name" value="AAA"/>
    <property type="match status" value="1"/>
</dbReference>
<keyword evidence="7" id="KW-0067">ATP-binding</keyword>
<evidence type="ECO:0000256" key="8">
    <source>
        <dbReference type="ARBA" id="ARBA00022989"/>
    </source>
</evidence>
<dbReference type="GO" id="GO:0016887">
    <property type="term" value="F:ATP hydrolysis activity"/>
    <property type="evidence" value="ECO:0007669"/>
    <property type="project" value="InterPro"/>
</dbReference>
<dbReference type="Pfam" id="PF25426">
    <property type="entry name" value="AAA_lid_BCS1"/>
    <property type="match status" value="1"/>
</dbReference>
<dbReference type="Proteomes" id="UP000289152">
    <property type="component" value="Unassembled WGS sequence"/>
</dbReference>
<keyword evidence="3" id="KW-0812">Transmembrane</keyword>
<reference evidence="15 16" key="1">
    <citation type="submission" date="2016-06" db="EMBL/GenBank/DDBJ databases">
        <title>Evolution of pathogenesis and genome organization in the Tremellales.</title>
        <authorList>
            <person name="Cuomo C."/>
            <person name="Litvintseva A."/>
            <person name="Heitman J."/>
            <person name="Chen Y."/>
            <person name="Sun S."/>
            <person name="Springer D."/>
            <person name="Dromer F."/>
            <person name="Young S."/>
            <person name="Zeng Q."/>
            <person name="Chapman S."/>
            <person name="Gujja S."/>
            <person name="Saif S."/>
            <person name="Birren B."/>
        </authorList>
    </citation>
    <scope>NUCLEOTIDE SEQUENCE [LARGE SCALE GENOMIC DNA]</scope>
    <source>
        <strain evidence="15 16">ATCC 28783</strain>
    </source>
</reference>
<evidence type="ECO:0000256" key="12">
    <source>
        <dbReference type="SAM" id="MobiDB-lite"/>
    </source>
</evidence>
<dbReference type="EMBL" id="SDIL01000045">
    <property type="protein sequence ID" value="RXK38605.1"/>
    <property type="molecule type" value="Genomic_DNA"/>
</dbReference>
<dbReference type="OrthoDB" id="10251412at2759"/>
<evidence type="ECO:0000256" key="7">
    <source>
        <dbReference type="ARBA" id="ARBA00022840"/>
    </source>
</evidence>
<evidence type="ECO:0000256" key="10">
    <source>
        <dbReference type="ARBA" id="ARBA00023136"/>
    </source>
</evidence>
<dbReference type="SUPFAM" id="SSF52540">
    <property type="entry name" value="P-loop containing nucleoside triphosphate hydrolases"/>
    <property type="match status" value="1"/>
</dbReference>